<dbReference type="InterPro" id="IPR047907">
    <property type="entry name" value="CD1375-like"/>
</dbReference>
<accession>A0A133PSH4</accession>
<dbReference type="EMBL" id="LRQE01000003">
    <property type="protein sequence ID" value="KXA31779.1"/>
    <property type="molecule type" value="Genomic_DNA"/>
</dbReference>
<dbReference type="NCBIfam" id="NF040910">
    <property type="entry name" value="CD1375_fam"/>
    <property type="match status" value="1"/>
</dbReference>
<comment type="caution">
    <text evidence="1">The sequence shown here is derived from an EMBL/GenBank/DDBJ whole genome shotgun (WGS) entry which is preliminary data.</text>
</comment>
<dbReference type="Proteomes" id="UP000070174">
    <property type="component" value="Unassembled WGS sequence"/>
</dbReference>
<dbReference type="AlphaFoldDB" id="A0A133PSH4"/>
<reference evidence="1 2" key="1">
    <citation type="submission" date="2016-01" db="EMBL/GenBank/DDBJ databases">
        <authorList>
            <person name="Oliw E.H."/>
        </authorList>
    </citation>
    <scope>NUCLEOTIDE SEQUENCE [LARGE SCALE GENOMIC DNA]</scope>
    <source>
        <strain evidence="1 2">CMW7756A</strain>
    </source>
</reference>
<feature type="non-terminal residue" evidence="1">
    <location>
        <position position="1"/>
    </location>
</feature>
<sequence>VEMDVVYATLIIYGKRTFAQVPMSLKERTKKCLEDLGMGELAKEEA</sequence>
<name>A0A133PSH4_9FIRM</name>
<gene>
    <name evidence="1" type="ORF">HMPREF3229_00152</name>
</gene>
<evidence type="ECO:0000313" key="2">
    <source>
        <dbReference type="Proteomes" id="UP000070174"/>
    </source>
</evidence>
<proteinExistence type="predicted"/>
<organism evidence="1">
    <name type="scientific">Peptoniphilus harei</name>
    <dbReference type="NCBI Taxonomy" id="54005"/>
    <lineage>
        <taxon>Bacteria</taxon>
        <taxon>Bacillati</taxon>
        <taxon>Bacillota</taxon>
        <taxon>Tissierellia</taxon>
        <taxon>Tissierellales</taxon>
        <taxon>Peptoniphilaceae</taxon>
        <taxon>Peptoniphilus</taxon>
    </lineage>
</organism>
<evidence type="ECO:0000313" key="1">
    <source>
        <dbReference type="EMBL" id="KXA31779.1"/>
    </source>
</evidence>
<protein>
    <submittedName>
        <fullName evidence="1">Uncharacterized protein</fullName>
    </submittedName>
</protein>
<dbReference type="PATRIC" id="fig|54005.3.peg.150"/>